<feature type="signal peptide" evidence="2">
    <location>
        <begin position="1"/>
        <end position="40"/>
    </location>
</feature>
<feature type="transmembrane region" description="Helical" evidence="1">
    <location>
        <begin position="309"/>
        <end position="329"/>
    </location>
</feature>
<dbReference type="RefSeq" id="WP_179701367.1">
    <property type="nucleotide sequence ID" value="NZ_BAAAHA010000005.1"/>
</dbReference>
<keyword evidence="2" id="KW-0732">Signal</keyword>
<evidence type="ECO:0008006" key="5">
    <source>
        <dbReference type="Google" id="ProtNLM"/>
    </source>
</evidence>
<evidence type="ECO:0000313" key="4">
    <source>
        <dbReference type="Proteomes" id="UP000521075"/>
    </source>
</evidence>
<evidence type="ECO:0000256" key="2">
    <source>
        <dbReference type="SAM" id="SignalP"/>
    </source>
</evidence>
<feature type="chain" id="PRO_5032780394" description="DUF916 domain-containing protein" evidence="2">
    <location>
        <begin position="41"/>
        <end position="370"/>
    </location>
</feature>
<evidence type="ECO:0000256" key="1">
    <source>
        <dbReference type="SAM" id="Phobius"/>
    </source>
</evidence>
<name>A0A853DT91_9MICO</name>
<keyword evidence="4" id="KW-1185">Reference proteome</keyword>
<gene>
    <name evidence="3" type="ORF">HNR14_002550</name>
</gene>
<accession>A0A853DT91</accession>
<keyword evidence="1" id="KW-0812">Transmembrane</keyword>
<keyword evidence="1" id="KW-1133">Transmembrane helix</keyword>
<organism evidence="3 4">
    <name type="scientific">Leifsonia naganoensis</name>
    <dbReference type="NCBI Taxonomy" id="150025"/>
    <lineage>
        <taxon>Bacteria</taxon>
        <taxon>Bacillati</taxon>
        <taxon>Actinomycetota</taxon>
        <taxon>Actinomycetes</taxon>
        <taxon>Micrococcales</taxon>
        <taxon>Microbacteriaceae</taxon>
        <taxon>Leifsonia</taxon>
    </lineage>
</organism>
<dbReference type="EMBL" id="JACCHJ010000001">
    <property type="protein sequence ID" value="NYK10669.1"/>
    <property type="molecule type" value="Genomic_DNA"/>
</dbReference>
<comment type="caution">
    <text evidence="3">The sequence shown here is derived from an EMBL/GenBank/DDBJ whole genome shotgun (WGS) entry which is preliminary data.</text>
</comment>
<dbReference type="Proteomes" id="UP000521075">
    <property type="component" value="Unassembled WGS sequence"/>
</dbReference>
<keyword evidence="1" id="KW-0472">Membrane</keyword>
<proteinExistence type="predicted"/>
<dbReference type="AlphaFoldDB" id="A0A853DT91"/>
<reference evidence="3 4" key="1">
    <citation type="submission" date="2020-07" db="EMBL/GenBank/DDBJ databases">
        <title>Sequencing the genomes of 1000 actinobacteria strains.</title>
        <authorList>
            <person name="Klenk H.-P."/>
        </authorList>
    </citation>
    <scope>NUCLEOTIDE SEQUENCE [LARGE SCALE GENOMIC DNA]</scope>
    <source>
        <strain evidence="3 4">DSM 15166</strain>
    </source>
</reference>
<evidence type="ECO:0000313" key="3">
    <source>
        <dbReference type="EMBL" id="NYK10669.1"/>
    </source>
</evidence>
<sequence>MNARSSRTAPGRARLLAGLLPALLVAAVLAIGGVSAPALAADGDVTWGVRTASNANGADRQNFAYRVEPGKQVSDALVVSNHAATPLELDVYAADGFTTTSGQLDLVTQDTKSVAVGAWTALPSGRVTVAPGASVEVPFTVSIPADATPGDYAGGLLTSLPHTTQENGISVDRRLGIRMHVRVEGALAPAIAVEKMHVDYSGSFNPFGAGSATVSYTVHNTGNVRLSAGQTVALAGPFGWFPVDTGEVAAVPELLPGESWTVSVPVDGVVPAFWLTAKAALSPKLPAVTGSTPGVDGVAAEAGALAVPWALLVLVLLVAAAVVAAVLVLRRRRKANAEREDARVKKAVEEALRGADADADASEPKPEPVA</sequence>
<protein>
    <recommendedName>
        <fullName evidence="5">DUF916 domain-containing protein</fullName>
    </recommendedName>
</protein>